<dbReference type="NCBIfam" id="TIGR02104">
    <property type="entry name" value="pulA_typeI"/>
    <property type="match status" value="1"/>
</dbReference>
<evidence type="ECO:0000256" key="7">
    <source>
        <dbReference type="ARBA" id="ARBA00029618"/>
    </source>
</evidence>
<dbReference type="InterPro" id="IPR013783">
    <property type="entry name" value="Ig-like_fold"/>
</dbReference>
<dbReference type="CDD" id="cd11341">
    <property type="entry name" value="AmyAc_Pullulanase_LD-like"/>
    <property type="match status" value="1"/>
</dbReference>
<dbReference type="CDD" id="cd02860">
    <property type="entry name" value="E_set_Pullulanase"/>
    <property type="match status" value="1"/>
</dbReference>
<dbReference type="AlphaFoldDB" id="A0A6J6NAK6"/>
<reference evidence="10" key="1">
    <citation type="submission" date="2020-05" db="EMBL/GenBank/DDBJ databases">
        <authorList>
            <person name="Chiriac C."/>
            <person name="Salcher M."/>
            <person name="Ghai R."/>
            <person name="Kavagutti S V."/>
        </authorList>
    </citation>
    <scope>NUCLEOTIDE SEQUENCE</scope>
</reference>
<evidence type="ECO:0000256" key="5">
    <source>
        <dbReference type="ARBA" id="ARBA00023965"/>
    </source>
</evidence>
<dbReference type="GO" id="GO:0051060">
    <property type="term" value="F:pullulanase activity"/>
    <property type="evidence" value="ECO:0007669"/>
    <property type="project" value="UniProtKB-EC"/>
</dbReference>
<dbReference type="InterPro" id="IPR013780">
    <property type="entry name" value="Glyco_hydro_b"/>
</dbReference>
<dbReference type="Pfam" id="PF00128">
    <property type="entry name" value="Alpha-amylase"/>
    <property type="match status" value="1"/>
</dbReference>
<dbReference type="Pfam" id="PF03714">
    <property type="entry name" value="PUD"/>
    <property type="match status" value="1"/>
</dbReference>
<dbReference type="InterPro" id="IPR005323">
    <property type="entry name" value="CBM41_pullulanase"/>
</dbReference>
<dbReference type="SUPFAM" id="SSF51445">
    <property type="entry name" value="(Trans)glycosidases"/>
    <property type="match status" value="1"/>
</dbReference>
<dbReference type="Pfam" id="PF21653">
    <property type="entry name" value="pulA_all-beta"/>
    <property type="match status" value="1"/>
</dbReference>
<name>A0A6J6NAK6_9ZZZZ</name>
<gene>
    <name evidence="10" type="ORF">UFOPK2373_00327</name>
</gene>
<dbReference type="SUPFAM" id="SSF49452">
    <property type="entry name" value="Starch-binding domain-like"/>
    <property type="match status" value="1"/>
</dbReference>
<dbReference type="SUPFAM" id="SSF81296">
    <property type="entry name" value="E set domains"/>
    <property type="match status" value="1"/>
</dbReference>
<dbReference type="Gene3D" id="3.20.20.80">
    <property type="entry name" value="Glycosidases"/>
    <property type="match status" value="1"/>
</dbReference>
<evidence type="ECO:0000259" key="9">
    <source>
        <dbReference type="SMART" id="SM00642"/>
    </source>
</evidence>
<dbReference type="GO" id="GO:0005975">
    <property type="term" value="P:carbohydrate metabolic process"/>
    <property type="evidence" value="ECO:0007669"/>
    <property type="project" value="InterPro"/>
</dbReference>
<feature type="domain" description="Glycosyl hydrolase family 13 catalytic" evidence="9">
    <location>
        <begin position="410"/>
        <end position="782"/>
    </location>
</feature>
<keyword evidence="4" id="KW-0326">Glycosidase</keyword>
<dbReference type="Gene3D" id="2.60.40.1110">
    <property type="match status" value="1"/>
</dbReference>
<dbReference type="SMART" id="SM00642">
    <property type="entry name" value="Aamy"/>
    <property type="match status" value="1"/>
</dbReference>
<sequence length="886" mass="97001">MRLFAPSRRVIGLVLALLTAMTGLVAIDAAPSQAATDKKVIIHYQRVSGNYNPWNVWMWYEGANGQAYEFAKDGNTYLTDSYGAYGEWTLPASGSASSVGFIIRTNNWDKDPDGDRFITQFKDVNGTQTAEVWLKSGSKFIWGKQPSSQPSLLAAQVTGLKELKLTFDNNVDINAEKANFTIRNAAGVDVAIDSWGAVTGNDMLGYIVKVNLVEQVRIGTAYTISHPVYGIQESDLGSLWDLQSFNDQYYYSGNDLGNTYSAAHTDFRVWAPTADSVDLVTYASATTPAADGVVYPMDQDVKGTWVKRLDGNQDGTIYVYRAHFAAKVNETIDPYARSVTINGDRGVVVDLDSTDPAGWVESTRPNNMSTGNPTDAVLYELHVRDLSIDTTSNIPANHKGKYLAFTHLGTKYTKGKASTLTGLSAIKDLGVTHVELLPVYDFGSVDETGEGNQFNWGYDPKNYNVPEGSYSTNAADPKARIRELKQAVLAMHQNGLRVNMDVVYNHVQDSTNFAFEKLVPGYWYRRDATGTKTSGSGCGNDTATEHPMVSKFIQDSVRYWATEYKMDGFRFDLMGLIDISTMNKIRTQLNNIDPTIIMLGEGWDMGTLPQQIRATQTNSSKIPGIGTFNAIIRDGMKGGVWDENAIGWASGRYGDFASVQSGIVANAPFPGLAGAWIGGIEPGQTINYVESHDNTTLADRLRKSMGMKVPMTTIAKVSKLATGMLFVSQGVPFIHAGQEFLRTKNFNHNSYNSTDAVNSLKWNQRITYASNVSYLKGLLSLRKAHKAFRIPEAQKILDNLEFLDGTFGQIGYKINGKAVGDSWSSIVVLANSNPSKTASFDVPKGTYKLVVDANTAGTKTLKTIVVKGKSTGKVVVPALSMMVLYK</sequence>
<dbReference type="Gene3D" id="2.60.40.1180">
    <property type="entry name" value="Golgi alpha-mannosidase II"/>
    <property type="match status" value="1"/>
</dbReference>
<dbReference type="InterPro" id="IPR017853">
    <property type="entry name" value="GH"/>
</dbReference>
<protein>
    <recommendedName>
        <fullName evidence="6">pullulanase</fullName>
        <ecNumber evidence="6">3.2.1.41</ecNumber>
    </recommendedName>
    <alternativeName>
        <fullName evidence="7">Alpha-dextrin endo-1,6-alpha-glucosidase</fullName>
    </alternativeName>
    <alternativeName>
        <fullName evidence="8">Pullulan 6-glucanohydrolase</fullName>
    </alternativeName>
</protein>
<dbReference type="EMBL" id="CAEZXL010000035">
    <property type="protein sequence ID" value="CAB4682108.1"/>
    <property type="molecule type" value="Genomic_DNA"/>
</dbReference>
<dbReference type="GO" id="GO:0030246">
    <property type="term" value="F:carbohydrate binding"/>
    <property type="evidence" value="ECO:0007669"/>
    <property type="project" value="InterPro"/>
</dbReference>
<evidence type="ECO:0000313" key="10">
    <source>
        <dbReference type="EMBL" id="CAB4682108.1"/>
    </source>
</evidence>
<evidence type="ECO:0000256" key="1">
    <source>
        <dbReference type="ARBA" id="ARBA00008061"/>
    </source>
</evidence>
<dbReference type="CDD" id="cd10315">
    <property type="entry name" value="CBM41_pullulanase"/>
    <property type="match status" value="1"/>
</dbReference>
<keyword evidence="3" id="KW-0378">Hydrolase</keyword>
<keyword evidence="2" id="KW-0732">Signal</keyword>
<dbReference type="EC" id="3.2.1.41" evidence="6"/>
<evidence type="ECO:0000256" key="8">
    <source>
        <dbReference type="ARBA" id="ARBA00031076"/>
    </source>
</evidence>
<dbReference type="InterPro" id="IPR006047">
    <property type="entry name" value="GH13_cat_dom"/>
</dbReference>
<dbReference type="InterPro" id="IPR011840">
    <property type="entry name" value="PulA_typeI"/>
</dbReference>
<dbReference type="PANTHER" id="PTHR43002">
    <property type="entry name" value="GLYCOGEN DEBRANCHING ENZYME"/>
    <property type="match status" value="1"/>
</dbReference>
<dbReference type="InterPro" id="IPR014756">
    <property type="entry name" value="Ig_E-set"/>
</dbReference>
<evidence type="ECO:0000256" key="3">
    <source>
        <dbReference type="ARBA" id="ARBA00022801"/>
    </source>
</evidence>
<dbReference type="InterPro" id="IPR013784">
    <property type="entry name" value="Carb-bd-like_fold"/>
</dbReference>
<organism evidence="10">
    <name type="scientific">freshwater metagenome</name>
    <dbReference type="NCBI Taxonomy" id="449393"/>
    <lineage>
        <taxon>unclassified sequences</taxon>
        <taxon>metagenomes</taxon>
        <taxon>ecological metagenomes</taxon>
    </lineage>
</organism>
<dbReference type="Pfam" id="PF02922">
    <property type="entry name" value="CBM_48"/>
    <property type="match status" value="1"/>
</dbReference>
<comment type="catalytic activity">
    <reaction evidence="5">
        <text>Hydrolysis of (1-&gt;6)-alpha-D-glucosidic linkages in pullulan, amylopectin and glycogen, and in the alpha- and beta-limit dextrins of amylopectin and glycogen.</text>
        <dbReference type="EC" id="3.2.1.41"/>
    </reaction>
</comment>
<comment type="similarity">
    <text evidence="1">Belongs to the glycosyl hydrolase 13 family.</text>
</comment>
<accession>A0A6J6NAK6</accession>
<dbReference type="InterPro" id="IPR049117">
    <property type="entry name" value="pulA_all-beta"/>
</dbReference>
<evidence type="ECO:0000256" key="2">
    <source>
        <dbReference type="ARBA" id="ARBA00022729"/>
    </source>
</evidence>
<evidence type="ECO:0000256" key="4">
    <source>
        <dbReference type="ARBA" id="ARBA00023295"/>
    </source>
</evidence>
<evidence type="ECO:0000256" key="6">
    <source>
        <dbReference type="ARBA" id="ARBA00024062"/>
    </source>
</evidence>
<dbReference type="Gene3D" id="2.60.40.10">
    <property type="entry name" value="Immunoglobulins"/>
    <property type="match status" value="1"/>
</dbReference>
<proteinExistence type="inferred from homology"/>
<dbReference type="InterPro" id="IPR004193">
    <property type="entry name" value="Glyco_hydro_13_N"/>
</dbReference>